<dbReference type="RefSeq" id="WP_146502705.1">
    <property type="nucleotide sequence ID" value="NZ_SJPG01000001.1"/>
</dbReference>
<gene>
    <name evidence="4" type="primary">yknX_1</name>
    <name evidence="4" type="ORF">Pan54_13230</name>
</gene>
<keyword evidence="2" id="KW-0472">Membrane</keyword>
<sequence length="409" mass="44631">MALKRSRYVLTLIVVVLIGTGLFIAFQPQPMMVDTGVVSYSPMVDTIDEEGRTRVHNTYVVSTPFAGRMLRVDVEPGDHVTVGESIVAHMMPSNPDALDSRSREQARAAVSAAEASLRAAQAELNKAIADKELASSELDRARQLKSRDAITQTELDQAVRAERAADTTVQTAEATIGIRKAELANVRARLISFNQQTLPTYSSELAEGEALVYAPISGQVLRVLQRSETTLSVGTPILEIGNIENDLEIVVELLSTDAVQVTRGQRVIVEDWGGINPLKGVVKHVEPWGFTKYSALGVEEQRVNAIVRFTDPFLKQTGLGHGFRVETRIVVWEDDNALTVPSSALFRDGASWAVFVVKDGFATQRKVEIGRNNGVQAQVLQGLEEGERVVLYPSSGLVNQSAVTQRPTD</sequence>
<feature type="domain" description="YknX-like C-terminal permuted SH3-like" evidence="3">
    <location>
        <begin position="337"/>
        <end position="404"/>
    </location>
</feature>
<dbReference type="Gene3D" id="2.40.50.100">
    <property type="match status" value="1"/>
</dbReference>
<organism evidence="4 5">
    <name type="scientific">Rubinisphaera italica</name>
    <dbReference type="NCBI Taxonomy" id="2527969"/>
    <lineage>
        <taxon>Bacteria</taxon>
        <taxon>Pseudomonadati</taxon>
        <taxon>Planctomycetota</taxon>
        <taxon>Planctomycetia</taxon>
        <taxon>Planctomycetales</taxon>
        <taxon>Planctomycetaceae</taxon>
        <taxon>Rubinisphaera</taxon>
    </lineage>
</organism>
<comment type="caution">
    <text evidence="4">The sequence shown here is derived from an EMBL/GenBank/DDBJ whole genome shotgun (WGS) entry which is preliminary data.</text>
</comment>
<protein>
    <submittedName>
        <fullName evidence="4">Putative efflux system component YknX</fullName>
    </submittedName>
</protein>
<dbReference type="Proteomes" id="UP000316095">
    <property type="component" value="Unassembled WGS sequence"/>
</dbReference>
<dbReference type="GO" id="GO:1990281">
    <property type="term" value="C:efflux pump complex"/>
    <property type="evidence" value="ECO:0007669"/>
    <property type="project" value="TreeGrafter"/>
</dbReference>
<name>A0A5C5XDB3_9PLAN</name>
<dbReference type="EMBL" id="SJPG01000001">
    <property type="protein sequence ID" value="TWT60609.1"/>
    <property type="molecule type" value="Genomic_DNA"/>
</dbReference>
<dbReference type="PANTHER" id="PTHR30469:SF15">
    <property type="entry name" value="HLYD FAMILY OF SECRETION PROTEINS"/>
    <property type="match status" value="1"/>
</dbReference>
<evidence type="ECO:0000313" key="5">
    <source>
        <dbReference type="Proteomes" id="UP000316095"/>
    </source>
</evidence>
<evidence type="ECO:0000259" key="3">
    <source>
        <dbReference type="Pfam" id="PF25989"/>
    </source>
</evidence>
<proteinExistence type="predicted"/>
<dbReference type="Pfam" id="PF25989">
    <property type="entry name" value="YknX_C"/>
    <property type="match status" value="1"/>
</dbReference>
<feature type="transmembrane region" description="Helical" evidence="2">
    <location>
        <begin position="7"/>
        <end position="26"/>
    </location>
</feature>
<keyword evidence="1" id="KW-0175">Coiled coil</keyword>
<dbReference type="InterPro" id="IPR058637">
    <property type="entry name" value="YknX-like_C"/>
</dbReference>
<dbReference type="Gene3D" id="1.10.287.470">
    <property type="entry name" value="Helix hairpin bin"/>
    <property type="match status" value="1"/>
</dbReference>
<evidence type="ECO:0000256" key="2">
    <source>
        <dbReference type="SAM" id="Phobius"/>
    </source>
</evidence>
<keyword evidence="2" id="KW-1133">Transmembrane helix</keyword>
<dbReference type="Gene3D" id="2.40.420.20">
    <property type="match status" value="1"/>
</dbReference>
<dbReference type="OrthoDB" id="9791520at2"/>
<dbReference type="AlphaFoldDB" id="A0A5C5XDB3"/>
<keyword evidence="5" id="KW-1185">Reference proteome</keyword>
<dbReference type="GO" id="GO:0015562">
    <property type="term" value="F:efflux transmembrane transporter activity"/>
    <property type="evidence" value="ECO:0007669"/>
    <property type="project" value="TreeGrafter"/>
</dbReference>
<feature type="coiled-coil region" evidence="1">
    <location>
        <begin position="103"/>
        <end position="144"/>
    </location>
</feature>
<accession>A0A5C5XDB3</accession>
<keyword evidence="2" id="KW-0812">Transmembrane</keyword>
<reference evidence="4 5" key="1">
    <citation type="submission" date="2019-02" db="EMBL/GenBank/DDBJ databases">
        <title>Deep-cultivation of Planctomycetes and their phenomic and genomic characterization uncovers novel biology.</title>
        <authorList>
            <person name="Wiegand S."/>
            <person name="Jogler M."/>
            <person name="Boedeker C."/>
            <person name="Pinto D."/>
            <person name="Vollmers J."/>
            <person name="Rivas-Marin E."/>
            <person name="Kohn T."/>
            <person name="Peeters S.H."/>
            <person name="Heuer A."/>
            <person name="Rast P."/>
            <person name="Oberbeckmann S."/>
            <person name="Bunk B."/>
            <person name="Jeske O."/>
            <person name="Meyerdierks A."/>
            <person name="Storesund J.E."/>
            <person name="Kallscheuer N."/>
            <person name="Luecker S."/>
            <person name="Lage O.M."/>
            <person name="Pohl T."/>
            <person name="Merkel B.J."/>
            <person name="Hornburger P."/>
            <person name="Mueller R.-W."/>
            <person name="Bruemmer F."/>
            <person name="Labrenz M."/>
            <person name="Spormann A.M."/>
            <person name="Op Den Camp H."/>
            <person name="Overmann J."/>
            <person name="Amann R."/>
            <person name="Jetten M.S.M."/>
            <person name="Mascher T."/>
            <person name="Medema M.H."/>
            <person name="Devos D.P."/>
            <person name="Kaster A.-K."/>
            <person name="Ovreas L."/>
            <person name="Rohde M."/>
            <person name="Galperin M.Y."/>
            <person name="Jogler C."/>
        </authorList>
    </citation>
    <scope>NUCLEOTIDE SEQUENCE [LARGE SCALE GENOMIC DNA]</scope>
    <source>
        <strain evidence="4 5">Pan54</strain>
    </source>
</reference>
<evidence type="ECO:0000256" key="1">
    <source>
        <dbReference type="SAM" id="Coils"/>
    </source>
</evidence>
<dbReference type="PANTHER" id="PTHR30469">
    <property type="entry name" value="MULTIDRUG RESISTANCE PROTEIN MDTA"/>
    <property type="match status" value="1"/>
</dbReference>
<evidence type="ECO:0000313" key="4">
    <source>
        <dbReference type="EMBL" id="TWT60609.1"/>
    </source>
</evidence>